<dbReference type="Pfam" id="PF09533">
    <property type="entry name" value="DUF2380"/>
    <property type="match status" value="1"/>
</dbReference>
<gene>
    <name evidence="2" type="ORF">G4177_00520</name>
</gene>
<protein>
    <submittedName>
        <fullName evidence="2">DUF2380 domain-containing protein</fullName>
    </submittedName>
</protein>
<reference evidence="2 3" key="1">
    <citation type="submission" date="2020-02" db="EMBL/GenBank/DDBJ databases">
        <authorList>
            <person name="Babadi Z.K."/>
            <person name="Risdian C."/>
            <person name="Ebrahimipour G.H."/>
            <person name="Wink J."/>
        </authorList>
    </citation>
    <scope>NUCLEOTIDE SEQUENCE [LARGE SCALE GENOMIC DNA]</scope>
    <source>
        <strain evidence="2 3">ZKHCc1 1396</strain>
    </source>
</reference>
<accession>A0ABR9PFF7</accession>
<sequence>MQESGAGWRWQSRSAAHHCREPLEQRLRSNVFLLGLALWVAGCTSVPERGTTLHQTGATWPSSSRASSVSLTEHPSRRQSPRDAPDAEPTRQAVLDAIAEVKASTGTFSRSIPKLAAYQSHDVFTRYIAYGSNQLPWLQGALGSATLLANTSGSVEDAELEGALLRMTGPRLQAAMSGAMLLAAWLDFLHLADVVRGQCPVYSPEQLFVDMDRVQKLIEPSMAALASMEPGQVEATARALPGVMAQLTREFHSIREGARMATERAGKVIAVAQFMEMLTLVSTLRVSLPRLPPAAPATLGVGLMMGSGGVMTGSRLVVSAEWVEMMRRLVQAGVISAPAVSSAIRIHAGQVLMAQSNRDLPQGVRDALGDSPEVRAMHESGRAGAGMSDAPKHHVLPQEHREWFEKRGFKGAMDIDQFCVRMEQAHHEAIHGGGNWRQGRSWPGEWNQMIMGDLRDAELKAGRMLTRNEILKVVARRMRDYKIPMNFTSRRGQ</sequence>
<dbReference type="InterPro" id="IPR011755">
    <property type="entry name" value="CHP02269_MYXXA"/>
</dbReference>
<dbReference type="EMBL" id="JAAIYO010000001">
    <property type="protein sequence ID" value="MBE4746653.1"/>
    <property type="molecule type" value="Genomic_DNA"/>
</dbReference>
<comment type="caution">
    <text evidence="2">The sequence shown here is derived from an EMBL/GenBank/DDBJ whole genome shotgun (WGS) entry which is preliminary data.</text>
</comment>
<proteinExistence type="predicted"/>
<feature type="compositionally biased region" description="Polar residues" evidence="1">
    <location>
        <begin position="53"/>
        <end position="73"/>
    </location>
</feature>
<dbReference type="Proteomes" id="UP001516472">
    <property type="component" value="Unassembled WGS sequence"/>
</dbReference>
<evidence type="ECO:0000256" key="1">
    <source>
        <dbReference type="SAM" id="MobiDB-lite"/>
    </source>
</evidence>
<feature type="compositionally biased region" description="Basic and acidic residues" evidence="1">
    <location>
        <begin position="74"/>
        <end position="89"/>
    </location>
</feature>
<evidence type="ECO:0000313" key="3">
    <source>
        <dbReference type="Proteomes" id="UP001516472"/>
    </source>
</evidence>
<feature type="region of interest" description="Disordered" evidence="1">
    <location>
        <begin position="53"/>
        <end position="90"/>
    </location>
</feature>
<keyword evidence="3" id="KW-1185">Reference proteome</keyword>
<organism evidence="2 3">
    <name type="scientific">Corallococcus soli</name>
    <dbReference type="NCBI Taxonomy" id="2710757"/>
    <lineage>
        <taxon>Bacteria</taxon>
        <taxon>Pseudomonadati</taxon>
        <taxon>Myxococcota</taxon>
        <taxon>Myxococcia</taxon>
        <taxon>Myxococcales</taxon>
        <taxon>Cystobacterineae</taxon>
        <taxon>Myxococcaceae</taxon>
        <taxon>Corallococcus</taxon>
    </lineage>
</organism>
<evidence type="ECO:0000313" key="2">
    <source>
        <dbReference type="EMBL" id="MBE4746653.1"/>
    </source>
</evidence>
<name>A0ABR9PFF7_9BACT</name>